<protein>
    <recommendedName>
        <fullName evidence="2">Methyltransferase-like protein 5</fullName>
    </recommendedName>
</protein>
<comment type="similarity">
    <text evidence="1">Belongs to the methyltransferase superfamily. PrmA family.</text>
</comment>
<evidence type="ECO:0000313" key="5">
    <source>
        <dbReference type="Proteomes" id="UP000192050"/>
    </source>
</evidence>
<dbReference type="KEGG" id="fai:FAD_0216"/>
<keyword evidence="4" id="KW-0489">Methyltransferase</keyword>
<dbReference type="GeneID" id="31675726"/>
<dbReference type="GO" id="GO:0003676">
    <property type="term" value="F:nucleic acid binding"/>
    <property type="evidence" value="ECO:0007669"/>
    <property type="project" value="InterPro"/>
</dbReference>
<gene>
    <name evidence="4" type="ORF">FAD_0216</name>
</gene>
<dbReference type="AlphaFoldDB" id="A0A1V0N224"/>
<keyword evidence="5" id="KW-1185">Reference proteome</keyword>
<dbReference type="PANTHER" id="PTHR23290">
    <property type="entry name" value="RRNA N6-ADENOSINE-METHYLTRANSFERASE METTL5"/>
    <property type="match status" value="1"/>
</dbReference>
<dbReference type="InterPro" id="IPR051720">
    <property type="entry name" value="rRNA_MeTrfase/Polyamine_Synth"/>
</dbReference>
<evidence type="ECO:0000313" key="4">
    <source>
        <dbReference type="EMBL" id="ARD84141.1"/>
    </source>
</evidence>
<dbReference type="GO" id="GO:0005840">
    <property type="term" value="C:ribosome"/>
    <property type="evidence" value="ECO:0007669"/>
    <property type="project" value="UniProtKB-KW"/>
</dbReference>
<organism evidence="4 5">
    <name type="scientific">Ferroplasma acidiphilum</name>
    <dbReference type="NCBI Taxonomy" id="74969"/>
    <lineage>
        <taxon>Archaea</taxon>
        <taxon>Methanobacteriati</taxon>
        <taxon>Thermoplasmatota</taxon>
        <taxon>Thermoplasmata</taxon>
        <taxon>Thermoplasmatales</taxon>
        <taxon>Ferroplasmaceae</taxon>
        <taxon>Ferroplasma</taxon>
    </lineage>
</organism>
<dbReference type="RefSeq" id="WP_081141412.1">
    <property type="nucleotide sequence ID" value="NZ_CP015363.1"/>
</dbReference>
<dbReference type="PANTHER" id="PTHR23290:SF0">
    <property type="entry name" value="RRNA N6-ADENOSINE-METHYLTRANSFERASE METTL5"/>
    <property type="match status" value="1"/>
</dbReference>
<dbReference type="SUPFAM" id="SSF53335">
    <property type="entry name" value="S-adenosyl-L-methionine-dependent methyltransferases"/>
    <property type="match status" value="1"/>
</dbReference>
<accession>A0A1V0N224</accession>
<dbReference type="Gene3D" id="3.40.50.150">
    <property type="entry name" value="Vaccinia Virus protein VP39"/>
    <property type="match status" value="1"/>
</dbReference>
<dbReference type="InterPro" id="IPR007848">
    <property type="entry name" value="Small_mtfrase_dom"/>
</dbReference>
<dbReference type="Proteomes" id="UP000192050">
    <property type="component" value="Chromosome"/>
</dbReference>
<dbReference type="EMBL" id="CP015363">
    <property type="protein sequence ID" value="ARD84141.1"/>
    <property type="molecule type" value="Genomic_DNA"/>
</dbReference>
<dbReference type="PROSITE" id="PS00092">
    <property type="entry name" value="N6_MTASE"/>
    <property type="match status" value="1"/>
</dbReference>
<dbReference type="InterPro" id="IPR002052">
    <property type="entry name" value="DNA_methylase_N6_adenine_CS"/>
</dbReference>
<dbReference type="GO" id="GO:0032259">
    <property type="term" value="P:methylation"/>
    <property type="evidence" value="ECO:0007669"/>
    <property type="project" value="UniProtKB-KW"/>
</dbReference>
<evidence type="ECO:0000256" key="1">
    <source>
        <dbReference type="ARBA" id="ARBA00009741"/>
    </source>
</evidence>
<dbReference type="CDD" id="cd02440">
    <property type="entry name" value="AdoMet_MTases"/>
    <property type="match status" value="1"/>
</dbReference>
<sequence length="205" mass="23241">METRRNKINKKALEIFLSRLEKPDFYNINLEQYPTDADTASTLLIEAYMDGNIAGKNVIDLGTGNGIFAIGASYLGAKVSTGIDIDPEMVATSRKNAENNASDAEFANVDVSDVKGEYDTVLMNPPFGSVIKHDDMPFINKAIEIGTHIYSIHNIKSYEYIREFYSQRIQIIRQERIFIKVPRIYAHHTDNYHEIESVLVYGIKN</sequence>
<evidence type="ECO:0000259" key="3">
    <source>
        <dbReference type="Pfam" id="PF05175"/>
    </source>
</evidence>
<reference evidence="4 5" key="1">
    <citation type="submission" date="2011-10" db="EMBL/GenBank/DDBJ databases">
        <title>Metabolic and evolutionary patterns in the extreme acidophile Ferroplasma acidiphilum.</title>
        <authorList>
            <person name="Golyshina O.V."/>
            <person name="Kozyavkin S.A."/>
            <person name="Tatusov R.L."/>
            <person name="Slesarev A.I."/>
            <person name="Golyshin P.N."/>
        </authorList>
    </citation>
    <scope>NUCLEOTIDE SEQUENCE [LARGE SCALE GENOMIC DNA]</scope>
    <source>
        <strain evidence="5">Y</strain>
    </source>
</reference>
<proteinExistence type="inferred from homology"/>
<evidence type="ECO:0000256" key="2">
    <source>
        <dbReference type="ARBA" id="ARBA00041374"/>
    </source>
</evidence>
<keyword evidence="4" id="KW-0808">Transferase</keyword>
<name>A0A1V0N224_9ARCH</name>
<dbReference type="OrthoDB" id="31271at2157"/>
<dbReference type="STRING" id="74969.FAD_0216"/>
<keyword evidence="4" id="KW-0687">Ribonucleoprotein</keyword>
<keyword evidence="4" id="KW-0689">Ribosomal protein</keyword>
<feature type="domain" description="Methyltransferase small" evidence="3">
    <location>
        <begin position="37"/>
        <end position="131"/>
    </location>
</feature>
<dbReference type="InterPro" id="IPR029063">
    <property type="entry name" value="SAM-dependent_MTases_sf"/>
</dbReference>
<dbReference type="GO" id="GO:0008168">
    <property type="term" value="F:methyltransferase activity"/>
    <property type="evidence" value="ECO:0007669"/>
    <property type="project" value="UniProtKB-KW"/>
</dbReference>
<dbReference type="Pfam" id="PF05175">
    <property type="entry name" value="MTS"/>
    <property type="match status" value="1"/>
</dbReference>